<dbReference type="SMART" id="SM00331">
    <property type="entry name" value="PP2C_SIG"/>
    <property type="match status" value="1"/>
</dbReference>
<dbReference type="Gene3D" id="3.60.40.10">
    <property type="entry name" value="PPM-type phosphatase domain"/>
    <property type="match status" value="1"/>
</dbReference>
<dbReference type="Proteomes" id="UP000648663">
    <property type="component" value="Unassembled WGS sequence"/>
</dbReference>
<dbReference type="InterPro" id="IPR003018">
    <property type="entry name" value="GAF"/>
</dbReference>
<sequence length="467" mass="49435">MCWPTPDGLSLYFADINDRKVAAGKAAQLSSRLALLAEVNARLLEAVDVRAAIEEVPGMLVPLLADGCVITLLQADGRPRAVAAWHADPDQRAALDAHTAVPLEVMPAASPVARVLATGVALRTSVDEVHDMLPVEDTRNLLHSLDATNGLVLPIAGRDRVLGALSLFTGTGRSPSADDEATAADIASRMGVALDSARLARAQAQIAEGFQRNLLTAPPEPDHAHIVVRYVPAGESARVGGDWYDAFLQRDGATVLVIGDVVGHDVEAAASMAELRSLLRGIAASSGGSPAEVLTSLDTCLELLQVGTMATAAVARLEQTPEQRAAGLTRLSWSNAGHPPPLVLHPGGELTFLAAQRADLLLGVLPGTRRTEHEVTLERDTTVLLYTDGLIERRTSDLDEGLDRLRSAVGELGGLPLDELCDGIIDRLVDGRPDDDVALVAVRLHRQDRPRPPEAGPRHLPTAVNRA</sequence>
<keyword evidence="6" id="KW-1185">Reference proteome</keyword>
<dbReference type="InterPro" id="IPR036457">
    <property type="entry name" value="PPM-type-like_dom_sf"/>
</dbReference>
<dbReference type="Pfam" id="PF07228">
    <property type="entry name" value="SpoIIE"/>
    <property type="match status" value="1"/>
</dbReference>
<reference evidence="6" key="1">
    <citation type="journal article" date="2019" name="Int. J. Syst. Evol. Microbiol.">
        <title>The Global Catalogue of Microorganisms (GCM) 10K type strain sequencing project: providing services to taxonomists for standard genome sequencing and annotation.</title>
        <authorList>
            <consortium name="The Broad Institute Genomics Platform"/>
            <consortium name="The Broad Institute Genome Sequencing Center for Infectious Disease"/>
            <person name="Wu L."/>
            <person name="Ma J."/>
        </authorList>
    </citation>
    <scope>NUCLEOTIDE SEQUENCE [LARGE SCALE GENOMIC DNA]</scope>
    <source>
        <strain evidence="6">CGMCC 4.5581</strain>
    </source>
</reference>
<dbReference type="InterPro" id="IPR052016">
    <property type="entry name" value="Bact_Sigma-Reg"/>
</dbReference>
<dbReference type="SMART" id="SM00065">
    <property type="entry name" value="GAF"/>
    <property type="match status" value="1"/>
</dbReference>
<evidence type="ECO:0000259" key="3">
    <source>
        <dbReference type="SMART" id="SM00065"/>
    </source>
</evidence>
<evidence type="ECO:0000313" key="6">
    <source>
        <dbReference type="Proteomes" id="UP000648663"/>
    </source>
</evidence>
<dbReference type="Gene3D" id="3.30.450.40">
    <property type="match status" value="1"/>
</dbReference>
<dbReference type="InterPro" id="IPR029016">
    <property type="entry name" value="GAF-like_dom_sf"/>
</dbReference>
<evidence type="ECO:0000256" key="2">
    <source>
        <dbReference type="SAM" id="MobiDB-lite"/>
    </source>
</evidence>
<feature type="domain" description="GAF" evidence="3">
    <location>
        <begin position="48"/>
        <end position="204"/>
    </location>
</feature>
<protein>
    <submittedName>
        <fullName evidence="5">Uncharacterized protein</fullName>
    </submittedName>
</protein>
<dbReference type="PANTHER" id="PTHR43156">
    <property type="entry name" value="STAGE II SPORULATION PROTEIN E-RELATED"/>
    <property type="match status" value="1"/>
</dbReference>
<dbReference type="PANTHER" id="PTHR43156:SF2">
    <property type="entry name" value="STAGE II SPORULATION PROTEIN E"/>
    <property type="match status" value="1"/>
</dbReference>
<comment type="caution">
    <text evidence="5">The sequence shown here is derived from an EMBL/GenBank/DDBJ whole genome shotgun (WGS) entry which is preliminary data.</text>
</comment>
<organism evidence="5 6">
    <name type="scientific">Modestobacter marinus</name>
    <dbReference type="NCBI Taxonomy" id="477641"/>
    <lineage>
        <taxon>Bacteria</taxon>
        <taxon>Bacillati</taxon>
        <taxon>Actinomycetota</taxon>
        <taxon>Actinomycetes</taxon>
        <taxon>Geodermatophilales</taxon>
        <taxon>Geodermatophilaceae</taxon>
        <taxon>Modestobacter</taxon>
    </lineage>
</organism>
<dbReference type="InterPro" id="IPR001932">
    <property type="entry name" value="PPM-type_phosphatase-like_dom"/>
</dbReference>
<dbReference type="SUPFAM" id="SSF55781">
    <property type="entry name" value="GAF domain-like"/>
    <property type="match status" value="1"/>
</dbReference>
<evidence type="ECO:0000256" key="1">
    <source>
        <dbReference type="ARBA" id="ARBA00022801"/>
    </source>
</evidence>
<proteinExistence type="predicted"/>
<evidence type="ECO:0000313" key="5">
    <source>
        <dbReference type="EMBL" id="GGL85788.1"/>
    </source>
</evidence>
<feature type="domain" description="PPM-type phosphatase" evidence="4">
    <location>
        <begin position="223"/>
        <end position="444"/>
    </location>
</feature>
<accession>A0ABQ2GCZ4</accession>
<evidence type="ECO:0000259" key="4">
    <source>
        <dbReference type="SMART" id="SM00331"/>
    </source>
</evidence>
<gene>
    <name evidence="5" type="ORF">GCM10011589_47750</name>
</gene>
<feature type="region of interest" description="Disordered" evidence="2">
    <location>
        <begin position="446"/>
        <end position="467"/>
    </location>
</feature>
<keyword evidence="1" id="KW-0378">Hydrolase</keyword>
<dbReference type="SUPFAM" id="SSF81606">
    <property type="entry name" value="PP2C-like"/>
    <property type="match status" value="1"/>
</dbReference>
<name>A0ABQ2GCZ4_9ACTN</name>
<dbReference type="EMBL" id="BMMI01000018">
    <property type="protein sequence ID" value="GGL85788.1"/>
    <property type="molecule type" value="Genomic_DNA"/>
</dbReference>